<keyword evidence="11 17" id="KW-0472">Membrane</keyword>
<reference evidence="20 21" key="1">
    <citation type="journal article" date="2021" name="G3 (Bethesda)">
        <title>Improved contiguity of the threespine stickleback genome using long-read sequencing.</title>
        <authorList>
            <person name="Nath S."/>
            <person name="Shaw D.E."/>
            <person name="White M.A."/>
        </authorList>
    </citation>
    <scope>NUCLEOTIDE SEQUENCE [LARGE SCALE GENOMIC DNA]</scope>
    <source>
        <strain evidence="20 21">Lake Benthic</strain>
    </source>
</reference>
<evidence type="ECO:0000256" key="17">
    <source>
        <dbReference type="SAM" id="Phobius"/>
    </source>
</evidence>
<dbReference type="AlphaFoldDB" id="A0AAQ4S552"/>
<feature type="compositionally biased region" description="Polar residues" evidence="16">
    <location>
        <begin position="1063"/>
        <end position="1073"/>
    </location>
</feature>
<accession>A0AAQ4S552</accession>
<feature type="domain" description="Tyrosine-protein phosphatase" evidence="18">
    <location>
        <begin position="420"/>
        <end position="676"/>
    </location>
</feature>
<evidence type="ECO:0000256" key="15">
    <source>
        <dbReference type="ARBA" id="ARBA00078812"/>
    </source>
</evidence>
<dbReference type="PANTHER" id="PTHR19134">
    <property type="entry name" value="RECEPTOR-TYPE TYROSINE-PROTEIN PHOSPHATASE"/>
    <property type="match status" value="1"/>
</dbReference>
<sequence length="1073" mass="120999">MIGGKMLHNTLMKYELVLRLFLILFWFSWNTDVSTRSPPRTTTNSTLSTMTSLSVTSSSPRTVTTATVTPSTVALIPALTSTSSISNSPNPTTNLLPPAGSYIVTHILSGFMVNVSMDPTTTNYTINLKETGQTIKTINPTFNQSVHEVKHLKPCTEYVLNLTFTDSTGQEKPCGAESTNTTLGMNDVQNGTCMSGYVCYRSEWDSSSLSTSYNIPAEQCKSDNKTFCIKPRYNDICTDLTTTFTSEHCRTSFNLTRSITVGTYISTYAWNYICRPRVSTEVGKSNTKNLSDLNPFTNYSCTGQVQNGNVTLKNTAAVSFRVDCGMIIYSIPLCDVIRTYNEKAVIGFLVFLIIITSVALLLVVYKIWILRRRNSQDLVENMMLISTANDEENLLTVEPIAAEVLLEAYKRKLADEGRLFLAEFQSIPRIFSRYTVKEAKKSCNGPKNRYVDILPYDYNRVQLTTGNGDPGCDYINASFIDTMRYFVCAAGPKDETVSDFWRMVWEQQSSIIVMVTRCEEGNRVKCAQYWPSPDRETEIFEEFIVKLNSEDFCPDYTIRHLSLTNKREKNSEREVTHIQFMSWPDHGVPGEPHLLLKLRRRVNAFKNFFSGPIVVHCSAGVGRTGSYIGIDAMMEGLEAEGKVDIYSYVVKLRKQRCLMVQVEAQYILIHQALLEHNQFGETEITVSEIHSILSTLKIKNSEYEPTLMEEEFERLPNFKNWRTFNTGITEENKKKNRSSSVIPYDYNRVLLKLDEGRSHDSDPSEGDEEESSDEENEESTIYVNASHLDGYWGPDALLAAQTPLPDTMADFWLMVYHKKVSTIVMLSDCNEGDTDCVYWDKDKKTFGDIEVELASTDVSPSIISRNMLIRHIKVTQHRPVKQFQLLKWTSGEREVPEKAQDLTDVIKEIKKSSGSMKSQKRNPIVVHCNDGSSRSGIFCALWNLMDSAETEKLVDVFQVVKTLRKERQGMLSNLEQYQFLYEALGGVYPVQNGEVKAVQASACDSIQVVNETKADEPAAEEEKVEQPGVTTSDTQQAAAETTPLVVDGEKEEKKEETEKETTPLTDSAVTVEV</sequence>
<dbReference type="PRINTS" id="PR00700">
    <property type="entry name" value="PRTYPHPHTASE"/>
</dbReference>
<feature type="domain" description="Tyrosine specific protein phosphatases" evidence="19">
    <location>
        <begin position="900"/>
        <end position="978"/>
    </location>
</feature>
<keyword evidence="5 17" id="KW-0812">Transmembrane</keyword>
<dbReference type="Proteomes" id="UP000007635">
    <property type="component" value="Chromosome VIII"/>
</dbReference>
<keyword evidence="3" id="KW-1003">Cell membrane</keyword>
<dbReference type="SUPFAM" id="SSF52799">
    <property type="entry name" value="(Phosphotyrosine protein) phosphatases II"/>
    <property type="match status" value="2"/>
</dbReference>
<evidence type="ECO:0000256" key="1">
    <source>
        <dbReference type="ARBA" id="ARBA00004251"/>
    </source>
</evidence>
<dbReference type="InterPro" id="IPR000387">
    <property type="entry name" value="Tyr_Pase_dom"/>
</dbReference>
<keyword evidence="21" id="KW-1185">Reference proteome</keyword>
<dbReference type="InterPro" id="IPR050348">
    <property type="entry name" value="Protein-Tyr_Phosphatase"/>
</dbReference>
<keyword evidence="10 17" id="KW-1133">Transmembrane helix</keyword>
<reference evidence="20" key="3">
    <citation type="submission" date="2025-09" db="UniProtKB">
        <authorList>
            <consortium name="Ensembl"/>
        </authorList>
    </citation>
    <scope>IDENTIFICATION</scope>
</reference>
<organism evidence="20 21">
    <name type="scientific">Gasterosteus aculeatus aculeatus</name>
    <name type="common">three-spined stickleback</name>
    <dbReference type="NCBI Taxonomy" id="481459"/>
    <lineage>
        <taxon>Eukaryota</taxon>
        <taxon>Metazoa</taxon>
        <taxon>Chordata</taxon>
        <taxon>Craniata</taxon>
        <taxon>Vertebrata</taxon>
        <taxon>Euteleostomi</taxon>
        <taxon>Actinopterygii</taxon>
        <taxon>Neopterygii</taxon>
        <taxon>Teleostei</taxon>
        <taxon>Neoteleostei</taxon>
        <taxon>Acanthomorphata</taxon>
        <taxon>Eupercaria</taxon>
        <taxon>Perciformes</taxon>
        <taxon>Cottioidei</taxon>
        <taxon>Gasterosteales</taxon>
        <taxon>Gasterosteidae</taxon>
        <taxon>Gasterosteus</taxon>
    </lineage>
</organism>
<evidence type="ECO:0000259" key="19">
    <source>
        <dbReference type="PROSITE" id="PS50056"/>
    </source>
</evidence>
<evidence type="ECO:0000256" key="13">
    <source>
        <dbReference type="ARBA" id="ARBA00061377"/>
    </source>
</evidence>
<dbReference type="PROSITE" id="PS50056">
    <property type="entry name" value="TYR_PHOSPHATASE_2"/>
    <property type="match status" value="2"/>
</dbReference>
<keyword evidence="6" id="KW-0732">Signal</keyword>
<dbReference type="SMART" id="SM00404">
    <property type="entry name" value="PTPc_motif"/>
    <property type="match status" value="2"/>
</dbReference>
<evidence type="ECO:0000313" key="21">
    <source>
        <dbReference type="Proteomes" id="UP000007635"/>
    </source>
</evidence>
<evidence type="ECO:0000256" key="2">
    <source>
        <dbReference type="ARBA" id="ARBA00013064"/>
    </source>
</evidence>
<feature type="compositionally biased region" description="Basic and acidic residues" evidence="16">
    <location>
        <begin position="1047"/>
        <end position="1061"/>
    </location>
</feature>
<evidence type="ECO:0000259" key="18">
    <source>
        <dbReference type="PROSITE" id="PS50055"/>
    </source>
</evidence>
<evidence type="ECO:0000256" key="16">
    <source>
        <dbReference type="SAM" id="MobiDB-lite"/>
    </source>
</evidence>
<dbReference type="Pfam" id="PF00102">
    <property type="entry name" value="Y_phosphatase"/>
    <property type="match status" value="2"/>
</dbReference>
<comment type="similarity">
    <text evidence="13">Belongs to the protein-tyrosine phosphatase family. Receptor class 1/6 subfamily.</text>
</comment>
<keyword evidence="4" id="KW-0597">Phosphoprotein</keyword>
<dbReference type="PROSITE" id="PS50055">
    <property type="entry name" value="TYR_PHOSPHATASE_PTP"/>
    <property type="match status" value="2"/>
</dbReference>
<evidence type="ECO:0000256" key="4">
    <source>
        <dbReference type="ARBA" id="ARBA00022553"/>
    </source>
</evidence>
<dbReference type="FunFam" id="3.90.190.10:FF:000042">
    <property type="entry name" value="receptor-type tyrosine-protein phosphatase C isoform X1"/>
    <property type="match status" value="1"/>
</dbReference>
<feature type="domain" description="Tyrosine specific protein phosphatases" evidence="19">
    <location>
        <begin position="596"/>
        <end position="667"/>
    </location>
</feature>
<evidence type="ECO:0000256" key="6">
    <source>
        <dbReference type="ARBA" id="ARBA00022729"/>
    </source>
</evidence>
<evidence type="ECO:0000256" key="7">
    <source>
        <dbReference type="ARBA" id="ARBA00022737"/>
    </source>
</evidence>
<dbReference type="GO" id="GO:0005886">
    <property type="term" value="C:plasma membrane"/>
    <property type="evidence" value="ECO:0007669"/>
    <property type="project" value="UniProtKB-SubCell"/>
</dbReference>
<dbReference type="InterPro" id="IPR000242">
    <property type="entry name" value="PTP_cat"/>
</dbReference>
<protein>
    <recommendedName>
        <fullName evidence="14">Receptor-type tyrosine-protein phosphatase C</fullName>
        <ecNumber evidence="2">3.1.3.48</ecNumber>
    </recommendedName>
    <alternativeName>
        <fullName evidence="15">Leukocyte common antigen</fullName>
    </alternativeName>
</protein>
<dbReference type="PANTHER" id="PTHR19134:SF539">
    <property type="entry name" value="RECEPTOR-TYPE TYROSINE-PROTEIN PHOSPHATASE C"/>
    <property type="match status" value="1"/>
</dbReference>
<feature type="compositionally biased region" description="Basic and acidic residues" evidence="16">
    <location>
        <begin position="1012"/>
        <end position="1025"/>
    </location>
</feature>
<dbReference type="SMART" id="SM00194">
    <property type="entry name" value="PTPc"/>
    <property type="match status" value="2"/>
</dbReference>
<dbReference type="Ensembl" id="ENSGACT00000075564.1">
    <property type="protein sequence ID" value="ENSGACP00000070775.1"/>
    <property type="gene ID" value="ENSGACG00000007843.2"/>
</dbReference>
<dbReference type="InterPro" id="IPR016130">
    <property type="entry name" value="Tyr_Pase_AS"/>
</dbReference>
<feature type="compositionally biased region" description="Polar residues" evidence="16">
    <location>
        <begin position="1028"/>
        <end position="1039"/>
    </location>
</feature>
<evidence type="ECO:0000313" key="20">
    <source>
        <dbReference type="Ensembl" id="ENSGACP00000070775.1"/>
    </source>
</evidence>
<feature type="domain" description="Tyrosine-protein phosphatase" evidence="18">
    <location>
        <begin position="708"/>
        <end position="987"/>
    </location>
</feature>
<evidence type="ECO:0000256" key="14">
    <source>
        <dbReference type="ARBA" id="ARBA00073601"/>
    </source>
</evidence>
<feature type="transmembrane region" description="Helical" evidence="17">
    <location>
        <begin position="344"/>
        <end position="365"/>
    </location>
</feature>
<feature type="region of interest" description="Disordered" evidence="16">
    <location>
        <begin position="1012"/>
        <end position="1073"/>
    </location>
</feature>
<dbReference type="GeneTree" id="ENSGT00940000167793"/>
<reference evidence="20" key="2">
    <citation type="submission" date="2025-08" db="UniProtKB">
        <authorList>
            <consortium name="Ensembl"/>
        </authorList>
    </citation>
    <scope>IDENTIFICATION</scope>
</reference>
<evidence type="ECO:0000256" key="8">
    <source>
        <dbReference type="ARBA" id="ARBA00022801"/>
    </source>
</evidence>
<keyword evidence="12" id="KW-0325">Glycoprotein</keyword>
<dbReference type="InterPro" id="IPR029021">
    <property type="entry name" value="Prot-tyrosine_phosphatase-like"/>
</dbReference>
<dbReference type="FunFam" id="3.90.190.10:FF:000033">
    <property type="entry name" value="receptor-type tyrosine-protein phosphatase C isoform X1"/>
    <property type="match status" value="1"/>
</dbReference>
<feature type="compositionally biased region" description="Acidic residues" evidence="16">
    <location>
        <begin position="763"/>
        <end position="778"/>
    </location>
</feature>
<comment type="subcellular location">
    <subcellularLocation>
        <location evidence="1">Cell membrane</location>
        <topology evidence="1">Single-pass type I membrane protein</topology>
    </subcellularLocation>
</comment>
<evidence type="ECO:0000256" key="5">
    <source>
        <dbReference type="ARBA" id="ARBA00022692"/>
    </source>
</evidence>
<dbReference type="InterPro" id="IPR003595">
    <property type="entry name" value="Tyr_Pase_cat"/>
</dbReference>
<evidence type="ECO:0000256" key="11">
    <source>
        <dbReference type="ARBA" id="ARBA00023136"/>
    </source>
</evidence>
<evidence type="ECO:0000256" key="3">
    <source>
        <dbReference type="ARBA" id="ARBA00022475"/>
    </source>
</evidence>
<name>A0AAQ4S552_GASAC</name>
<dbReference type="PROSITE" id="PS00383">
    <property type="entry name" value="TYR_PHOSPHATASE_1"/>
    <property type="match status" value="2"/>
</dbReference>
<dbReference type="Gene3D" id="3.90.190.10">
    <property type="entry name" value="Protein tyrosine phosphatase superfamily"/>
    <property type="match status" value="2"/>
</dbReference>
<dbReference type="EC" id="3.1.3.48" evidence="2"/>
<dbReference type="GO" id="GO:0004725">
    <property type="term" value="F:protein tyrosine phosphatase activity"/>
    <property type="evidence" value="ECO:0007669"/>
    <property type="project" value="UniProtKB-EC"/>
</dbReference>
<evidence type="ECO:0000256" key="10">
    <source>
        <dbReference type="ARBA" id="ARBA00022989"/>
    </source>
</evidence>
<keyword evidence="9" id="KW-0904">Protein phosphatase</keyword>
<proteinExistence type="inferred from homology"/>
<keyword evidence="7" id="KW-0677">Repeat</keyword>
<feature type="region of interest" description="Disordered" evidence="16">
    <location>
        <begin position="755"/>
        <end position="779"/>
    </location>
</feature>
<keyword evidence="8" id="KW-0378">Hydrolase</keyword>
<evidence type="ECO:0000256" key="9">
    <source>
        <dbReference type="ARBA" id="ARBA00022912"/>
    </source>
</evidence>
<evidence type="ECO:0000256" key="12">
    <source>
        <dbReference type="ARBA" id="ARBA00023180"/>
    </source>
</evidence>